<dbReference type="Pfam" id="PF11374">
    <property type="entry name" value="DUF3176"/>
    <property type="match status" value="1"/>
</dbReference>
<dbReference type="AlphaFoldDB" id="A0A1L9PVS4"/>
<feature type="compositionally biased region" description="Basic and acidic residues" evidence="1">
    <location>
        <begin position="21"/>
        <end position="32"/>
    </location>
</feature>
<reference evidence="4" key="1">
    <citation type="journal article" date="2017" name="Genome Biol.">
        <title>Comparative genomics reveals high biological diversity and specific adaptations in the industrially and medically important fungal genus Aspergillus.</title>
        <authorList>
            <person name="de Vries R.P."/>
            <person name="Riley R."/>
            <person name="Wiebenga A."/>
            <person name="Aguilar-Osorio G."/>
            <person name="Amillis S."/>
            <person name="Uchima C.A."/>
            <person name="Anderluh G."/>
            <person name="Asadollahi M."/>
            <person name="Askin M."/>
            <person name="Barry K."/>
            <person name="Battaglia E."/>
            <person name="Bayram O."/>
            <person name="Benocci T."/>
            <person name="Braus-Stromeyer S.A."/>
            <person name="Caldana C."/>
            <person name="Canovas D."/>
            <person name="Cerqueira G.C."/>
            <person name="Chen F."/>
            <person name="Chen W."/>
            <person name="Choi C."/>
            <person name="Clum A."/>
            <person name="Dos Santos R.A."/>
            <person name="Damasio A.R."/>
            <person name="Diallinas G."/>
            <person name="Emri T."/>
            <person name="Fekete E."/>
            <person name="Flipphi M."/>
            <person name="Freyberg S."/>
            <person name="Gallo A."/>
            <person name="Gournas C."/>
            <person name="Habgood R."/>
            <person name="Hainaut M."/>
            <person name="Harispe M.L."/>
            <person name="Henrissat B."/>
            <person name="Hilden K.S."/>
            <person name="Hope R."/>
            <person name="Hossain A."/>
            <person name="Karabika E."/>
            <person name="Karaffa L."/>
            <person name="Karanyi Z."/>
            <person name="Krasevec N."/>
            <person name="Kuo A."/>
            <person name="Kusch H."/>
            <person name="LaButti K."/>
            <person name="Lagendijk E.L."/>
            <person name="Lapidus A."/>
            <person name="Levasseur A."/>
            <person name="Lindquist E."/>
            <person name="Lipzen A."/>
            <person name="Logrieco A.F."/>
            <person name="MacCabe A."/>
            <person name="Maekelae M.R."/>
            <person name="Malavazi I."/>
            <person name="Melin P."/>
            <person name="Meyer V."/>
            <person name="Mielnichuk N."/>
            <person name="Miskei M."/>
            <person name="Molnar A.P."/>
            <person name="Mule G."/>
            <person name="Ngan C.Y."/>
            <person name="Orejas M."/>
            <person name="Orosz E."/>
            <person name="Ouedraogo J.P."/>
            <person name="Overkamp K.M."/>
            <person name="Park H.-S."/>
            <person name="Perrone G."/>
            <person name="Piumi F."/>
            <person name="Punt P.J."/>
            <person name="Ram A.F."/>
            <person name="Ramon A."/>
            <person name="Rauscher S."/>
            <person name="Record E."/>
            <person name="Riano-Pachon D.M."/>
            <person name="Robert V."/>
            <person name="Roehrig J."/>
            <person name="Ruller R."/>
            <person name="Salamov A."/>
            <person name="Salih N.S."/>
            <person name="Samson R.A."/>
            <person name="Sandor E."/>
            <person name="Sanguinetti M."/>
            <person name="Schuetze T."/>
            <person name="Sepcic K."/>
            <person name="Shelest E."/>
            <person name="Sherlock G."/>
            <person name="Sophianopoulou V."/>
            <person name="Squina F.M."/>
            <person name="Sun H."/>
            <person name="Susca A."/>
            <person name="Todd R.B."/>
            <person name="Tsang A."/>
            <person name="Unkles S.E."/>
            <person name="van de Wiele N."/>
            <person name="van Rossen-Uffink D."/>
            <person name="Oliveira J.V."/>
            <person name="Vesth T.C."/>
            <person name="Visser J."/>
            <person name="Yu J.-H."/>
            <person name="Zhou M."/>
            <person name="Andersen M.R."/>
            <person name="Archer D.B."/>
            <person name="Baker S.E."/>
            <person name="Benoit I."/>
            <person name="Brakhage A.A."/>
            <person name="Braus G.H."/>
            <person name="Fischer R."/>
            <person name="Frisvad J.C."/>
            <person name="Goldman G.H."/>
            <person name="Houbraken J."/>
            <person name="Oakley B."/>
            <person name="Pocsi I."/>
            <person name="Scazzocchio C."/>
            <person name="Seiboth B."/>
            <person name="vanKuyk P.A."/>
            <person name="Wortman J."/>
            <person name="Dyer P.S."/>
            <person name="Grigoriev I.V."/>
        </authorList>
    </citation>
    <scope>NUCLEOTIDE SEQUENCE [LARGE SCALE GENOMIC DNA]</scope>
    <source>
        <strain evidence="4">CBS 583.65</strain>
    </source>
</reference>
<feature type="transmembrane region" description="Helical" evidence="2">
    <location>
        <begin position="166"/>
        <end position="184"/>
    </location>
</feature>
<dbReference type="STRING" id="1036611.A0A1L9PVS4"/>
<dbReference type="PANTHER" id="PTHR35394:SF5">
    <property type="entry name" value="DUF3176 DOMAIN-CONTAINING PROTEIN"/>
    <property type="match status" value="1"/>
</dbReference>
<evidence type="ECO:0000313" key="4">
    <source>
        <dbReference type="Proteomes" id="UP000184073"/>
    </source>
</evidence>
<dbReference type="GeneID" id="63733448"/>
<accession>A0A1L9PVS4</accession>
<feature type="region of interest" description="Disordered" evidence="1">
    <location>
        <begin position="1"/>
        <end position="46"/>
    </location>
</feature>
<organism evidence="3 4">
    <name type="scientific">Aspergillus versicolor CBS 583.65</name>
    <dbReference type="NCBI Taxonomy" id="1036611"/>
    <lineage>
        <taxon>Eukaryota</taxon>
        <taxon>Fungi</taxon>
        <taxon>Dikarya</taxon>
        <taxon>Ascomycota</taxon>
        <taxon>Pezizomycotina</taxon>
        <taxon>Eurotiomycetes</taxon>
        <taxon>Eurotiomycetidae</taxon>
        <taxon>Eurotiales</taxon>
        <taxon>Aspergillaceae</taxon>
        <taxon>Aspergillus</taxon>
        <taxon>Aspergillus subgen. Nidulantes</taxon>
    </lineage>
</organism>
<name>A0A1L9PVS4_ASPVE</name>
<dbReference type="OrthoDB" id="5376804at2759"/>
<gene>
    <name evidence="3" type="ORF">ASPVEDRAFT_86917</name>
</gene>
<sequence length="619" mass="68271">MGLESNWHFSSVEDESELTQDQERDRKTEFTTRIRQSSAKGDPTQPTPKYIARLRWINDHWALEIASCAGGLAALFCIVGVLLEYDGSALPEWPYGITINSVLSWIVLVFNAFILGTISTCFGQMAWINFSTPTDRPLSDVTSYHWASRGAIGCVAFIWRSKMRNWASLGAFSTILAVGVSPFVQQMATVQNNLVQVDGPVSVGRAQTYFSGRDNMVVESTHAAIYSFLLASPGSGDPGHSSAASRPRIPVKCDSGQCDFAPFQSLAVCSDCSDLSDVLTSHCEDGPCASEATMCNYSLPNGMHANMSDYAISSNTFLETNVSYTGQRTHSGFWPDDRSMILNLTEIRAQSLANRTEFKATAARCSLRWCVNTYSARIQDHKYVENITDSWYDPNPVRTLATAPDGVRLDFQPPSKGSFKQSNFTVDERDSFNTQSWLVDHMVMRYAFDGWCTSHGPLLGFNSQTQTELLGPLRRSSLNDTFQKIATAMTVAIRSVDPAAQATAPEEFGPLEAVELANGTAFAMETQIQVQWPWIIVPSLLLILTTIFLGITIVKTRQNGLKAWKRSPVALICAGLDQTAQQQIRGAGDPIMMEEVAADIKVHLQKGEPRLQMVVGGWR</sequence>
<proteinExistence type="predicted"/>
<keyword evidence="4" id="KW-1185">Reference proteome</keyword>
<feature type="transmembrane region" description="Helical" evidence="2">
    <location>
        <begin position="61"/>
        <end position="83"/>
    </location>
</feature>
<protein>
    <submittedName>
        <fullName evidence="3">Uncharacterized protein</fullName>
    </submittedName>
</protein>
<dbReference type="Proteomes" id="UP000184073">
    <property type="component" value="Unassembled WGS sequence"/>
</dbReference>
<evidence type="ECO:0000313" key="3">
    <source>
        <dbReference type="EMBL" id="OJJ05573.1"/>
    </source>
</evidence>
<dbReference type="RefSeq" id="XP_040671335.1">
    <property type="nucleotide sequence ID" value="XM_040817937.1"/>
</dbReference>
<feature type="transmembrane region" description="Helical" evidence="2">
    <location>
        <begin position="532"/>
        <end position="554"/>
    </location>
</feature>
<dbReference type="InterPro" id="IPR021514">
    <property type="entry name" value="DUF3176"/>
</dbReference>
<feature type="transmembrane region" description="Helical" evidence="2">
    <location>
        <begin position="103"/>
        <end position="128"/>
    </location>
</feature>
<dbReference type="EMBL" id="KV878133">
    <property type="protein sequence ID" value="OJJ05573.1"/>
    <property type="molecule type" value="Genomic_DNA"/>
</dbReference>
<dbReference type="VEuPathDB" id="FungiDB:ASPVEDRAFT_86917"/>
<evidence type="ECO:0000256" key="2">
    <source>
        <dbReference type="SAM" id="Phobius"/>
    </source>
</evidence>
<evidence type="ECO:0000256" key="1">
    <source>
        <dbReference type="SAM" id="MobiDB-lite"/>
    </source>
</evidence>
<dbReference type="PANTHER" id="PTHR35394">
    <property type="entry name" value="DUF3176 DOMAIN-CONTAINING PROTEIN"/>
    <property type="match status" value="1"/>
</dbReference>
<keyword evidence="2" id="KW-0472">Membrane</keyword>
<keyword evidence="2" id="KW-0812">Transmembrane</keyword>
<keyword evidence="2" id="KW-1133">Transmembrane helix</keyword>